<dbReference type="PANTHER" id="PTHR36289:SF1">
    <property type="entry name" value="CHROMOSOME 12 OPEN READING FRAME 60"/>
    <property type="match status" value="1"/>
</dbReference>
<dbReference type="STRING" id="391180.A0A2Y9IPY9"/>
<proteinExistence type="predicted"/>
<dbReference type="InterPro" id="IPR027895">
    <property type="entry name" value="DUF4533"/>
</dbReference>
<dbReference type="GeneID" id="111141977"/>
<dbReference type="RefSeq" id="XP_022350578.1">
    <property type="nucleotide sequence ID" value="XM_022494870.1"/>
</dbReference>
<reference evidence="3" key="1">
    <citation type="submission" date="2025-08" db="UniProtKB">
        <authorList>
            <consortium name="RefSeq"/>
        </authorList>
    </citation>
    <scope>IDENTIFICATION</scope>
    <source>
        <tissue evidence="3">Blood</tissue>
    </source>
</reference>
<accession>A0A2Y9IPY9</accession>
<gene>
    <name evidence="3" type="primary">LOC111141977</name>
</gene>
<dbReference type="PANTHER" id="PTHR36289">
    <property type="entry name" value="CHROMOSOME 12 OPEN READING FRAME 60"/>
    <property type="match status" value="1"/>
</dbReference>
<evidence type="ECO:0000313" key="2">
    <source>
        <dbReference type="Proteomes" id="UP000248482"/>
    </source>
</evidence>
<feature type="compositionally biased region" description="Polar residues" evidence="1">
    <location>
        <begin position="168"/>
        <end position="179"/>
    </location>
</feature>
<dbReference type="Proteomes" id="UP000248482">
    <property type="component" value="Unplaced"/>
</dbReference>
<feature type="region of interest" description="Disordered" evidence="1">
    <location>
        <begin position="162"/>
        <end position="184"/>
    </location>
</feature>
<dbReference type="OrthoDB" id="6112619at2759"/>
<dbReference type="Pfam" id="PF15047">
    <property type="entry name" value="DUF4533"/>
    <property type="match status" value="1"/>
</dbReference>
<dbReference type="KEGG" id="elk:111141977"/>
<evidence type="ECO:0000313" key="3">
    <source>
        <dbReference type="RefSeq" id="XP_022350578.1"/>
    </source>
</evidence>
<dbReference type="AlphaFoldDB" id="A0A2Y9IPY9"/>
<evidence type="ECO:0000256" key="1">
    <source>
        <dbReference type="SAM" id="MobiDB-lite"/>
    </source>
</evidence>
<sequence>MSSESEKDKERLVQAAKTFFFHMQDLVAFTNTFIESFNSTMNAQIHSLTVKEDANVKDVFEQLFTVFKEIQCVLEAKMQNDQMQKEPLCSKIATAICSMVEKRANVKELQQSAREKFKNVQTPVIVAALNSSNILGTLDSSLSLLMTCPIMKLQLSDLYQKDTEDQSEANTSEKNQSPGPSKIGTADILRKLQDVLKAEHFKNTMESVVNQLEQIGRTLAPILEILQKAVNIMESKIPVPKKTNDQ</sequence>
<keyword evidence="2" id="KW-1185">Reference proteome</keyword>
<name>A0A2Y9IPY9_ENHLU</name>
<protein>
    <submittedName>
        <fullName evidence="3">LOW QUALITY PROTEIN: uncharacterized protein C12orf60 homolog</fullName>
    </submittedName>
</protein>
<organism evidence="2 3">
    <name type="scientific">Enhydra lutris kenyoni</name>
    <name type="common">northern sea otter</name>
    <dbReference type="NCBI Taxonomy" id="391180"/>
    <lineage>
        <taxon>Eukaryota</taxon>
        <taxon>Metazoa</taxon>
        <taxon>Chordata</taxon>
        <taxon>Craniata</taxon>
        <taxon>Vertebrata</taxon>
        <taxon>Euteleostomi</taxon>
        <taxon>Mammalia</taxon>
        <taxon>Eutheria</taxon>
        <taxon>Laurasiatheria</taxon>
        <taxon>Carnivora</taxon>
        <taxon>Caniformia</taxon>
        <taxon>Musteloidea</taxon>
        <taxon>Mustelidae</taxon>
        <taxon>Lutrinae</taxon>
        <taxon>Enhydra</taxon>
    </lineage>
</organism>